<dbReference type="OrthoDB" id="6144466at2759"/>
<organism evidence="1 2">
    <name type="scientific">Lottia gigantea</name>
    <name type="common">Giant owl limpet</name>
    <dbReference type="NCBI Taxonomy" id="225164"/>
    <lineage>
        <taxon>Eukaryota</taxon>
        <taxon>Metazoa</taxon>
        <taxon>Spiralia</taxon>
        <taxon>Lophotrochozoa</taxon>
        <taxon>Mollusca</taxon>
        <taxon>Gastropoda</taxon>
        <taxon>Patellogastropoda</taxon>
        <taxon>Lottioidea</taxon>
        <taxon>Lottiidae</taxon>
        <taxon>Lottia</taxon>
    </lineage>
</organism>
<keyword evidence="2" id="KW-1185">Reference proteome</keyword>
<reference evidence="1 2" key="1">
    <citation type="journal article" date="2013" name="Nature">
        <title>Insights into bilaterian evolution from three spiralian genomes.</title>
        <authorList>
            <person name="Simakov O."/>
            <person name="Marletaz F."/>
            <person name="Cho S.J."/>
            <person name="Edsinger-Gonzales E."/>
            <person name="Havlak P."/>
            <person name="Hellsten U."/>
            <person name="Kuo D.H."/>
            <person name="Larsson T."/>
            <person name="Lv J."/>
            <person name="Arendt D."/>
            <person name="Savage R."/>
            <person name="Osoegawa K."/>
            <person name="de Jong P."/>
            <person name="Grimwood J."/>
            <person name="Chapman J.A."/>
            <person name="Shapiro H."/>
            <person name="Aerts A."/>
            <person name="Otillar R.P."/>
            <person name="Terry A.Y."/>
            <person name="Boore J.L."/>
            <person name="Grigoriev I.V."/>
            <person name="Lindberg D.R."/>
            <person name="Seaver E.C."/>
            <person name="Weisblat D.A."/>
            <person name="Putnam N.H."/>
            <person name="Rokhsar D.S."/>
        </authorList>
    </citation>
    <scope>NUCLEOTIDE SEQUENCE [LARGE SCALE GENOMIC DNA]</scope>
</reference>
<dbReference type="RefSeq" id="XP_009054429.1">
    <property type="nucleotide sequence ID" value="XM_009056181.1"/>
</dbReference>
<proteinExistence type="predicted"/>
<dbReference type="AlphaFoldDB" id="V4AJK7"/>
<dbReference type="GeneID" id="20234885"/>
<gene>
    <name evidence="1" type="ORF">LOTGIDRAFT_144847</name>
</gene>
<evidence type="ECO:0000313" key="1">
    <source>
        <dbReference type="EMBL" id="ESO94885.1"/>
    </source>
</evidence>
<evidence type="ECO:0008006" key="3">
    <source>
        <dbReference type="Google" id="ProtNLM"/>
    </source>
</evidence>
<dbReference type="CTD" id="20234885"/>
<sequence length="149" mass="17039">MRNYKRKTDRDATPLDVMKRAAKEVDDGKSLRSVSKDFQIDRMTLKRFILKKMKDSQAATGYKAVSLNQSVIPPDMEQDLANHIKLMADMFHGLSLTKCRVLAYKFASQNQINMPVSWVTNGKAGTDWWLGFRSRYNLSLRSPEATSFA</sequence>
<dbReference type="OMA" id="HECISRP"/>
<name>V4AJK7_LOTGI</name>
<dbReference type="KEGG" id="lgi:LOTGIDRAFT_144847"/>
<protein>
    <recommendedName>
        <fullName evidence="3">HTH psq-type domain-containing protein</fullName>
    </recommendedName>
</protein>
<evidence type="ECO:0000313" key="2">
    <source>
        <dbReference type="Proteomes" id="UP000030746"/>
    </source>
</evidence>
<dbReference type="Proteomes" id="UP000030746">
    <property type="component" value="Unassembled WGS sequence"/>
</dbReference>
<dbReference type="HOGENOM" id="CLU_013929_11_1_1"/>
<dbReference type="EMBL" id="KB201743">
    <property type="protein sequence ID" value="ESO94885.1"/>
    <property type="molecule type" value="Genomic_DNA"/>
</dbReference>
<accession>V4AJK7</accession>